<gene>
    <name evidence="3" type="ORF">COLO4_11055</name>
</gene>
<dbReference type="InterPro" id="IPR033979">
    <property type="entry name" value="MINDY_domain"/>
</dbReference>
<reference evidence="4" key="1">
    <citation type="submission" date="2013-09" db="EMBL/GenBank/DDBJ databases">
        <title>Corchorus olitorius genome sequencing.</title>
        <authorList>
            <person name="Alam M."/>
            <person name="Haque M.S."/>
            <person name="Islam M.S."/>
            <person name="Emdad E.M."/>
            <person name="Islam M.M."/>
            <person name="Ahmed B."/>
            <person name="Halim A."/>
            <person name="Hossen Q.M.M."/>
            <person name="Hossain M.Z."/>
            <person name="Ahmed R."/>
            <person name="Khan M.M."/>
            <person name="Islam R."/>
            <person name="Rashid M.M."/>
            <person name="Khan S.A."/>
            <person name="Rahman M.S."/>
            <person name="Alam M."/>
            <person name="Yahiya A.S."/>
            <person name="Khan M.S."/>
            <person name="Azam M.S."/>
            <person name="Haque T."/>
            <person name="Lashkar M.Z.H."/>
            <person name="Akhand A.I."/>
            <person name="Morshed G."/>
            <person name="Roy S."/>
            <person name="Uddin K.S."/>
            <person name="Rabeya T."/>
            <person name="Hossain A.S."/>
            <person name="Chowdhury A."/>
            <person name="Snigdha A.R."/>
            <person name="Mortoza M.S."/>
            <person name="Matin S.A."/>
            <person name="Hoque S.M.E."/>
            <person name="Islam M.K."/>
            <person name="Roy D.K."/>
            <person name="Haider R."/>
            <person name="Moosa M.M."/>
            <person name="Elias S.M."/>
            <person name="Hasan A.M."/>
            <person name="Jahan S."/>
            <person name="Shafiuddin M."/>
            <person name="Mahmood N."/>
            <person name="Shommy N.S."/>
        </authorList>
    </citation>
    <scope>NUCLEOTIDE SEQUENCE [LARGE SCALE GENOMIC DNA]</scope>
    <source>
        <strain evidence="4">cv. O-4</strain>
    </source>
</reference>
<dbReference type="AlphaFoldDB" id="A0A1R3K608"/>
<evidence type="ECO:0000313" key="3">
    <source>
        <dbReference type="EMBL" id="OMP02486.1"/>
    </source>
</evidence>
<dbReference type="STRING" id="93759.A0A1R3K608"/>
<sequence>MSAAVTSPNTAAADSSSPSSSSPSPSSITEWKEESVKKEQNQEQQKQEAIKECMHKTKTIQFLGRPTPIILQNDDGPCPLLAISLKLDPNNESVKASIQVGFGHPFSYIAIEVVLS</sequence>
<dbReference type="InterPro" id="IPR007518">
    <property type="entry name" value="MINDY"/>
</dbReference>
<dbReference type="OrthoDB" id="1738591at2759"/>
<dbReference type="GO" id="GO:0071108">
    <property type="term" value="P:protein K48-linked deubiquitination"/>
    <property type="evidence" value="ECO:0007669"/>
    <property type="project" value="TreeGrafter"/>
</dbReference>
<evidence type="ECO:0000256" key="1">
    <source>
        <dbReference type="SAM" id="MobiDB-lite"/>
    </source>
</evidence>
<organism evidence="3 4">
    <name type="scientific">Corchorus olitorius</name>
    <dbReference type="NCBI Taxonomy" id="93759"/>
    <lineage>
        <taxon>Eukaryota</taxon>
        <taxon>Viridiplantae</taxon>
        <taxon>Streptophyta</taxon>
        <taxon>Embryophyta</taxon>
        <taxon>Tracheophyta</taxon>
        <taxon>Spermatophyta</taxon>
        <taxon>Magnoliopsida</taxon>
        <taxon>eudicotyledons</taxon>
        <taxon>Gunneridae</taxon>
        <taxon>Pentapetalae</taxon>
        <taxon>rosids</taxon>
        <taxon>malvids</taxon>
        <taxon>Malvales</taxon>
        <taxon>Malvaceae</taxon>
        <taxon>Grewioideae</taxon>
        <taxon>Apeibeae</taxon>
        <taxon>Corchorus</taxon>
    </lineage>
</organism>
<name>A0A1R3K608_9ROSI</name>
<feature type="domain" description="MINDY deubiquitinase" evidence="2">
    <location>
        <begin position="55"/>
        <end position="84"/>
    </location>
</feature>
<feature type="compositionally biased region" description="Basic and acidic residues" evidence="1">
    <location>
        <begin position="30"/>
        <end position="48"/>
    </location>
</feature>
<proteinExistence type="predicted"/>
<protein>
    <recommendedName>
        <fullName evidence="2">MINDY deubiquitinase domain-containing protein</fullName>
    </recommendedName>
</protein>
<dbReference type="GO" id="GO:1990380">
    <property type="term" value="F:K48-linked deubiquitinase activity"/>
    <property type="evidence" value="ECO:0007669"/>
    <property type="project" value="InterPro"/>
</dbReference>
<dbReference type="Proteomes" id="UP000187203">
    <property type="component" value="Unassembled WGS sequence"/>
</dbReference>
<evidence type="ECO:0000259" key="2">
    <source>
        <dbReference type="Pfam" id="PF04424"/>
    </source>
</evidence>
<dbReference type="GO" id="GO:0004843">
    <property type="term" value="F:cysteine-type deubiquitinase activity"/>
    <property type="evidence" value="ECO:0007669"/>
    <property type="project" value="InterPro"/>
</dbReference>
<evidence type="ECO:0000313" key="4">
    <source>
        <dbReference type="Proteomes" id="UP000187203"/>
    </source>
</evidence>
<feature type="compositionally biased region" description="Low complexity" evidence="1">
    <location>
        <begin position="15"/>
        <end position="27"/>
    </location>
</feature>
<dbReference type="GO" id="GO:0071944">
    <property type="term" value="C:cell periphery"/>
    <property type="evidence" value="ECO:0007669"/>
    <property type="project" value="TreeGrafter"/>
</dbReference>
<feature type="compositionally biased region" description="Polar residues" evidence="1">
    <location>
        <begin position="1"/>
        <end position="14"/>
    </location>
</feature>
<dbReference type="PANTHER" id="PTHR18063">
    <property type="entry name" value="NF-E2 INDUCIBLE PROTEIN"/>
    <property type="match status" value="1"/>
</dbReference>
<comment type="caution">
    <text evidence="3">The sequence shown here is derived from an EMBL/GenBank/DDBJ whole genome shotgun (WGS) entry which is preliminary data.</text>
</comment>
<dbReference type="EMBL" id="AWUE01014631">
    <property type="protein sequence ID" value="OMP02486.1"/>
    <property type="molecule type" value="Genomic_DNA"/>
</dbReference>
<dbReference type="PANTHER" id="PTHR18063:SF6">
    <property type="entry name" value="UBIQUITIN CARBOXYL-TERMINAL HYDROLASE"/>
    <property type="match status" value="1"/>
</dbReference>
<dbReference type="Pfam" id="PF04424">
    <property type="entry name" value="MINDY_DUB"/>
    <property type="match status" value="1"/>
</dbReference>
<dbReference type="GO" id="GO:0005829">
    <property type="term" value="C:cytosol"/>
    <property type="evidence" value="ECO:0007669"/>
    <property type="project" value="TreeGrafter"/>
</dbReference>
<keyword evidence="4" id="KW-1185">Reference proteome</keyword>
<feature type="region of interest" description="Disordered" evidence="1">
    <location>
        <begin position="1"/>
        <end position="48"/>
    </location>
</feature>
<accession>A0A1R3K608</accession>
<dbReference type="GO" id="GO:0016807">
    <property type="term" value="F:cysteine-type carboxypeptidase activity"/>
    <property type="evidence" value="ECO:0007669"/>
    <property type="project" value="TreeGrafter"/>
</dbReference>